<sequence>MSESVKLLAETSGSLRRALSKLGASRSLWVTLSAFVGSLILGLALIAAMGVPLQSAITIAFDGAFGNIRALSDTLVFMTPRLLVALGALVAIRGGMFNLGGEGQLQMGATGAMLPFLAFGDIGPALLPLAILSGALCGAIWGLIPAVLKVWRGIDEIIVTLMMNFIAIYFLKYLVQGPMRPVGSNFNMSAQLPPGGVFQPVIEGTRLHAGVFLALILALAVWILLKHSAFGLKLRASGQSPRFVQFQGQSATRTVLASMAISGGISGLAGTFEVLGVQYRLIDGFSSGLGFEGLAVSFLAGLEPFGAAIVSLYFGAINSAALALQSTFSIPAALADVLGGLPILLLAVMSGVMLVKGRPVWNSTL</sequence>
<dbReference type="PANTHER" id="PTHR47089:SF1">
    <property type="entry name" value="GUANOSINE ABC TRANSPORTER PERMEASE PROTEIN NUPP"/>
    <property type="match status" value="1"/>
</dbReference>
<keyword evidence="4 6" id="KW-1133">Transmembrane helix</keyword>
<gene>
    <name evidence="7" type="ORF">NG99_09085</name>
</gene>
<dbReference type="eggNOG" id="COG4603">
    <property type="taxonomic scope" value="Bacteria"/>
</dbReference>
<dbReference type="InterPro" id="IPR001851">
    <property type="entry name" value="ABC_transp_permease"/>
</dbReference>
<feature type="transmembrane region" description="Helical" evidence="6">
    <location>
        <begin position="255"/>
        <end position="275"/>
    </location>
</feature>
<feature type="transmembrane region" description="Helical" evidence="6">
    <location>
        <begin position="207"/>
        <end position="225"/>
    </location>
</feature>
<dbReference type="GO" id="GO:0005886">
    <property type="term" value="C:plasma membrane"/>
    <property type="evidence" value="ECO:0007669"/>
    <property type="project" value="UniProtKB-SubCell"/>
</dbReference>
<evidence type="ECO:0000256" key="4">
    <source>
        <dbReference type="ARBA" id="ARBA00022989"/>
    </source>
</evidence>
<dbReference type="Proteomes" id="UP000030351">
    <property type="component" value="Unassembled WGS sequence"/>
</dbReference>
<evidence type="ECO:0000256" key="5">
    <source>
        <dbReference type="ARBA" id="ARBA00023136"/>
    </source>
</evidence>
<dbReference type="Pfam" id="PF02653">
    <property type="entry name" value="BPD_transp_2"/>
    <property type="match status" value="1"/>
</dbReference>
<evidence type="ECO:0000256" key="1">
    <source>
        <dbReference type="ARBA" id="ARBA00004429"/>
    </source>
</evidence>
<organism evidence="7 8">
    <name type="scientific">Erwinia typographi</name>
    <dbReference type="NCBI Taxonomy" id="371042"/>
    <lineage>
        <taxon>Bacteria</taxon>
        <taxon>Pseudomonadati</taxon>
        <taxon>Pseudomonadota</taxon>
        <taxon>Gammaproteobacteria</taxon>
        <taxon>Enterobacterales</taxon>
        <taxon>Erwiniaceae</taxon>
        <taxon>Erwinia</taxon>
    </lineage>
</organism>
<feature type="transmembrane region" description="Helical" evidence="6">
    <location>
        <begin position="116"/>
        <end position="144"/>
    </location>
</feature>
<proteinExistence type="predicted"/>
<comment type="subcellular location">
    <subcellularLocation>
        <location evidence="1">Cell inner membrane</location>
        <topology evidence="1">Multi-pass membrane protein</topology>
    </subcellularLocation>
</comment>
<evidence type="ECO:0000256" key="2">
    <source>
        <dbReference type="ARBA" id="ARBA00022475"/>
    </source>
</evidence>
<dbReference type="AlphaFoldDB" id="A0A0A3Z9H2"/>
<dbReference type="PANTHER" id="PTHR47089">
    <property type="entry name" value="ABC TRANSPORTER, PERMEASE PROTEIN"/>
    <property type="match status" value="1"/>
</dbReference>
<name>A0A0A3Z9H2_9GAMM</name>
<keyword evidence="8" id="KW-1185">Reference proteome</keyword>
<dbReference type="GO" id="GO:0022857">
    <property type="term" value="F:transmembrane transporter activity"/>
    <property type="evidence" value="ECO:0007669"/>
    <property type="project" value="InterPro"/>
</dbReference>
<keyword evidence="3 6" id="KW-0812">Transmembrane</keyword>
<feature type="transmembrane region" description="Helical" evidence="6">
    <location>
        <begin position="28"/>
        <end position="53"/>
    </location>
</feature>
<feature type="transmembrane region" description="Helical" evidence="6">
    <location>
        <begin position="328"/>
        <end position="355"/>
    </location>
</feature>
<feature type="transmembrane region" description="Helical" evidence="6">
    <location>
        <begin position="156"/>
        <end position="175"/>
    </location>
</feature>
<keyword evidence="2" id="KW-1003">Cell membrane</keyword>
<evidence type="ECO:0000256" key="3">
    <source>
        <dbReference type="ARBA" id="ARBA00022692"/>
    </source>
</evidence>
<feature type="transmembrane region" description="Helical" evidence="6">
    <location>
        <begin position="74"/>
        <end position="96"/>
    </location>
</feature>
<evidence type="ECO:0000313" key="8">
    <source>
        <dbReference type="Proteomes" id="UP000030351"/>
    </source>
</evidence>
<reference evidence="7 8" key="1">
    <citation type="submission" date="2014-10" db="EMBL/GenBank/DDBJ databases">
        <title>Genome sequence of Erwinia typographi M043b.</title>
        <authorList>
            <person name="Chan K.-G."/>
            <person name="Tan W.-S."/>
        </authorList>
    </citation>
    <scope>NUCLEOTIDE SEQUENCE [LARGE SCALE GENOMIC DNA]</scope>
    <source>
        <strain evidence="7 8">M043b</strain>
    </source>
</reference>
<protein>
    <submittedName>
        <fullName evidence="7">ABC transporter permease</fullName>
    </submittedName>
</protein>
<accession>A0A0A3Z9H2</accession>
<feature type="transmembrane region" description="Helical" evidence="6">
    <location>
        <begin position="295"/>
        <end position="316"/>
    </location>
</feature>
<keyword evidence="5 6" id="KW-0472">Membrane</keyword>
<dbReference type="CDD" id="cd06580">
    <property type="entry name" value="TM_PBP1_transp_TpRbsC_like"/>
    <property type="match status" value="1"/>
</dbReference>
<dbReference type="OrthoDB" id="9809785at2"/>
<evidence type="ECO:0000256" key="6">
    <source>
        <dbReference type="SAM" id="Phobius"/>
    </source>
</evidence>
<dbReference type="EMBL" id="JRUQ01000028">
    <property type="protein sequence ID" value="KGT94301.1"/>
    <property type="molecule type" value="Genomic_DNA"/>
</dbReference>
<comment type="caution">
    <text evidence="7">The sequence shown here is derived from an EMBL/GenBank/DDBJ whole genome shotgun (WGS) entry which is preliminary data.</text>
</comment>
<dbReference type="RefSeq" id="WP_034891222.1">
    <property type="nucleotide sequence ID" value="NZ_JRUQ01000028.1"/>
</dbReference>
<dbReference type="STRING" id="371042.NG99_09085"/>
<evidence type="ECO:0000313" key="7">
    <source>
        <dbReference type="EMBL" id="KGT94301.1"/>
    </source>
</evidence>